<sequence>PTLRNGTFRALTNLVTLQLSGCNVSEIENDAFDGLTNLTSLYLNFNDIEDLEVGVFRTLSRLIYLGLWNSRLKTLRRNPFGPNITTIATIDLDGNVVNSLERSLFDDLTGLNLLYFTNNLCASGVFSGFIANRLEFMQRLERCFRNFELIIDTVTDNNVDYLFFRGENPGIVARVQAEDEIQIALTPFNFPWSPMIEVIIGAANNTRSIIRRNQVEDVAVVPSPGIIRSNQQNLFRIVWANHVILVFRENEQWPFLVHTMIDFFNVNFYGLRTLQSRATWSIQPV</sequence>
<dbReference type="InterPro" id="IPR003591">
    <property type="entry name" value="Leu-rich_rpt_typical-subtyp"/>
</dbReference>
<dbReference type="SUPFAM" id="SSF52058">
    <property type="entry name" value="L domain-like"/>
    <property type="match status" value="1"/>
</dbReference>
<dbReference type="OrthoDB" id="7738396at2759"/>
<dbReference type="Proteomes" id="UP001107558">
    <property type="component" value="Unassembled WGS sequence"/>
</dbReference>
<keyword evidence="2" id="KW-0677">Repeat</keyword>
<organism evidence="4 5">
    <name type="scientific">Polypedilum vanderplanki</name>
    <name type="common">Sleeping chironomid midge</name>
    <dbReference type="NCBI Taxonomy" id="319348"/>
    <lineage>
        <taxon>Eukaryota</taxon>
        <taxon>Metazoa</taxon>
        <taxon>Ecdysozoa</taxon>
        <taxon>Arthropoda</taxon>
        <taxon>Hexapoda</taxon>
        <taxon>Insecta</taxon>
        <taxon>Pterygota</taxon>
        <taxon>Neoptera</taxon>
        <taxon>Endopterygota</taxon>
        <taxon>Diptera</taxon>
        <taxon>Nematocera</taxon>
        <taxon>Chironomoidea</taxon>
        <taxon>Chironomidae</taxon>
        <taxon>Chironominae</taxon>
        <taxon>Polypedilum</taxon>
        <taxon>Polypedilum</taxon>
    </lineage>
</organism>
<dbReference type="PROSITE" id="PS51450">
    <property type="entry name" value="LRR"/>
    <property type="match status" value="1"/>
</dbReference>
<evidence type="ECO:0000256" key="2">
    <source>
        <dbReference type="ARBA" id="ARBA00022737"/>
    </source>
</evidence>
<dbReference type="EMBL" id="JADBJN010000023">
    <property type="protein sequence ID" value="KAG5666214.1"/>
    <property type="molecule type" value="Genomic_DNA"/>
</dbReference>
<name>A0A9J6B9A2_POLVA</name>
<dbReference type="InterPro" id="IPR001611">
    <property type="entry name" value="Leu-rich_rpt"/>
</dbReference>
<dbReference type="Pfam" id="PF13855">
    <property type="entry name" value="LRR_8"/>
    <property type="match status" value="1"/>
</dbReference>
<protein>
    <submittedName>
        <fullName evidence="4">Toll-like receptor 4</fullName>
    </submittedName>
</protein>
<evidence type="ECO:0000313" key="5">
    <source>
        <dbReference type="Proteomes" id="UP001107558"/>
    </source>
</evidence>
<dbReference type="InterPro" id="IPR032675">
    <property type="entry name" value="LRR_dom_sf"/>
</dbReference>
<keyword evidence="4" id="KW-0675">Receptor</keyword>
<dbReference type="PANTHER" id="PTHR24366:SF96">
    <property type="entry name" value="LEUCINE RICH REPEAT CONTAINING 53"/>
    <property type="match status" value="1"/>
</dbReference>
<dbReference type="PANTHER" id="PTHR24366">
    <property type="entry name" value="IG(IMMUNOGLOBULIN) AND LRR(LEUCINE RICH REPEAT) DOMAINS"/>
    <property type="match status" value="1"/>
</dbReference>
<dbReference type="Pfam" id="PF12248">
    <property type="entry name" value="Methyltransf_FA"/>
    <property type="match status" value="1"/>
</dbReference>
<dbReference type="Gene3D" id="3.80.10.10">
    <property type="entry name" value="Ribonuclease Inhibitor"/>
    <property type="match status" value="1"/>
</dbReference>
<comment type="caution">
    <text evidence="4">The sequence shown here is derived from an EMBL/GenBank/DDBJ whole genome shotgun (WGS) entry which is preliminary data.</text>
</comment>
<dbReference type="AlphaFoldDB" id="A0A9J6B9A2"/>
<reference evidence="4" key="1">
    <citation type="submission" date="2021-03" db="EMBL/GenBank/DDBJ databases">
        <title>Chromosome level genome of the anhydrobiotic midge Polypedilum vanderplanki.</title>
        <authorList>
            <person name="Yoshida Y."/>
            <person name="Kikawada T."/>
            <person name="Gusev O."/>
        </authorList>
    </citation>
    <scope>NUCLEOTIDE SEQUENCE</scope>
    <source>
        <strain evidence="4">NIAS01</strain>
        <tissue evidence="4">Whole body or cell culture</tissue>
    </source>
</reference>
<keyword evidence="5" id="KW-1185">Reference proteome</keyword>
<keyword evidence="1" id="KW-0433">Leucine-rich repeat</keyword>
<evidence type="ECO:0000259" key="3">
    <source>
        <dbReference type="Pfam" id="PF12248"/>
    </source>
</evidence>
<evidence type="ECO:0000313" key="4">
    <source>
        <dbReference type="EMBL" id="KAG5666214.1"/>
    </source>
</evidence>
<proteinExistence type="predicted"/>
<gene>
    <name evidence="4" type="ORF">PVAND_017635</name>
</gene>
<evidence type="ECO:0000256" key="1">
    <source>
        <dbReference type="ARBA" id="ARBA00022614"/>
    </source>
</evidence>
<accession>A0A9J6B9A2</accession>
<feature type="non-terminal residue" evidence="4">
    <location>
        <position position="1"/>
    </location>
</feature>
<feature type="domain" description="Farnesoic acid O-methyl transferase" evidence="3">
    <location>
        <begin position="171"/>
        <end position="282"/>
    </location>
</feature>
<dbReference type="SMART" id="SM00369">
    <property type="entry name" value="LRR_TYP"/>
    <property type="match status" value="3"/>
</dbReference>
<dbReference type="InterPro" id="IPR022041">
    <property type="entry name" value="Methyltransf_FA"/>
</dbReference>